<feature type="non-terminal residue" evidence="1">
    <location>
        <position position="93"/>
    </location>
</feature>
<dbReference type="Proteomes" id="UP001153555">
    <property type="component" value="Unassembled WGS sequence"/>
</dbReference>
<organism evidence="1 2">
    <name type="scientific">Striga hermonthica</name>
    <name type="common">Purple witchweed</name>
    <name type="synonym">Buchnera hermonthica</name>
    <dbReference type="NCBI Taxonomy" id="68872"/>
    <lineage>
        <taxon>Eukaryota</taxon>
        <taxon>Viridiplantae</taxon>
        <taxon>Streptophyta</taxon>
        <taxon>Embryophyta</taxon>
        <taxon>Tracheophyta</taxon>
        <taxon>Spermatophyta</taxon>
        <taxon>Magnoliopsida</taxon>
        <taxon>eudicotyledons</taxon>
        <taxon>Gunneridae</taxon>
        <taxon>Pentapetalae</taxon>
        <taxon>asterids</taxon>
        <taxon>lamiids</taxon>
        <taxon>Lamiales</taxon>
        <taxon>Orobanchaceae</taxon>
        <taxon>Buchnereae</taxon>
        <taxon>Striga</taxon>
    </lineage>
</organism>
<dbReference type="AlphaFoldDB" id="A0A9N7MQQ9"/>
<keyword evidence="2" id="KW-1185">Reference proteome</keyword>
<evidence type="ECO:0000313" key="2">
    <source>
        <dbReference type="Proteomes" id="UP001153555"/>
    </source>
</evidence>
<reference evidence="1" key="1">
    <citation type="submission" date="2019-12" db="EMBL/GenBank/DDBJ databases">
        <authorList>
            <person name="Scholes J."/>
        </authorList>
    </citation>
    <scope>NUCLEOTIDE SEQUENCE</scope>
</reference>
<gene>
    <name evidence="1" type="ORF">SHERM_12063</name>
</gene>
<feature type="non-terminal residue" evidence="1">
    <location>
        <position position="1"/>
    </location>
</feature>
<evidence type="ECO:0000313" key="1">
    <source>
        <dbReference type="EMBL" id="CAA0810458.1"/>
    </source>
</evidence>
<comment type="caution">
    <text evidence="1">The sequence shown here is derived from an EMBL/GenBank/DDBJ whole genome shotgun (WGS) entry which is preliminary data.</text>
</comment>
<sequence>SSLENPSGVRVLCRCTKFNRREGRRSFKFQPVENFCVTTGIILNPSLTDRTVVPFKKFLDVISLIRNAYRRPTHVLDSHPTVGAEQTSACPCT</sequence>
<proteinExistence type="predicted"/>
<name>A0A9N7MQQ9_STRHE</name>
<dbReference type="EMBL" id="CACSLK010006106">
    <property type="protein sequence ID" value="CAA0810458.1"/>
    <property type="molecule type" value="Genomic_DNA"/>
</dbReference>
<protein>
    <submittedName>
        <fullName evidence="1">Uncharacterized protein</fullName>
    </submittedName>
</protein>
<accession>A0A9N7MQQ9</accession>